<evidence type="ECO:0000256" key="9">
    <source>
        <dbReference type="ARBA" id="ARBA00023237"/>
    </source>
</evidence>
<dbReference type="EMBL" id="JAPMUA010000005">
    <property type="protein sequence ID" value="MDG3587025.1"/>
    <property type="molecule type" value="Genomic_DNA"/>
</dbReference>
<dbReference type="PANTHER" id="PTHR30069">
    <property type="entry name" value="TONB-DEPENDENT OUTER MEMBRANE RECEPTOR"/>
    <property type="match status" value="1"/>
</dbReference>
<dbReference type="Pfam" id="PF00593">
    <property type="entry name" value="TonB_dep_Rec_b-barrel"/>
    <property type="match status" value="1"/>
</dbReference>
<name>A0ABT6FUT1_9FLAO</name>
<accession>A0ABT6FUT1</accession>
<dbReference type="Gene3D" id="2.40.170.20">
    <property type="entry name" value="TonB-dependent receptor, beta-barrel domain"/>
    <property type="match status" value="1"/>
</dbReference>
<evidence type="ECO:0000256" key="6">
    <source>
        <dbReference type="ARBA" id="ARBA00023077"/>
    </source>
</evidence>
<dbReference type="InterPro" id="IPR000531">
    <property type="entry name" value="Beta-barrel_TonB"/>
</dbReference>
<dbReference type="InterPro" id="IPR039426">
    <property type="entry name" value="TonB-dep_rcpt-like"/>
</dbReference>
<gene>
    <name evidence="13" type="ORF">OSR52_14210</name>
</gene>
<reference evidence="13" key="1">
    <citation type="submission" date="2022-11" db="EMBL/GenBank/DDBJ databases">
        <title>High-quality draft genome sequence of Galbibacter sp. strain CMA-7.</title>
        <authorList>
            <person name="Wei L."/>
            <person name="Dong C."/>
            <person name="Shao Z."/>
        </authorList>
    </citation>
    <scope>NUCLEOTIDE SEQUENCE</scope>
    <source>
        <strain evidence="13">CMA-7</strain>
    </source>
</reference>
<dbReference type="SUPFAM" id="SSF49464">
    <property type="entry name" value="Carboxypeptidase regulatory domain-like"/>
    <property type="match status" value="1"/>
</dbReference>
<evidence type="ECO:0000256" key="10">
    <source>
        <dbReference type="RuleBase" id="RU003357"/>
    </source>
</evidence>
<keyword evidence="4" id="KW-0812">Transmembrane</keyword>
<comment type="similarity">
    <text evidence="10">Belongs to the TonB-dependent receptor family.</text>
</comment>
<evidence type="ECO:0000256" key="7">
    <source>
        <dbReference type="ARBA" id="ARBA00023136"/>
    </source>
</evidence>
<evidence type="ECO:0000259" key="12">
    <source>
        <dbReference type="Pfam" id="PF07715"/>
    </source>
</evidence>
<feature type="domain" description="TonB-dependent receptor-like beta-barrel" evidence="11">
    <location>
        <begin position="311"/>
        <end position="714"/>
    </location>
</feature>
<keyword evidence="6 10" id="KW-0798">TonB box</keyword>
<dbReference type="Gene3D" id="2.170.130.10">
    <property type="entry name" value="TonB-dependent receptor, plug domain"/>
    <property type="match status" value="1"/>
</dbReference>
<dbReference type="InterPro" id="IPR012910">
    <property type="entry name" value="Plug_dom"/>
</dbReference>
<dbReference type="Proteomes" id="UP001153642">
    <property type="component" value="Unassembled WGS sequence"/>
</dbReference>
<keyword evidence="2" id="KW-0813">Transport</keyword>
<dbReference type="InterPro" id="IPR036942">
    <property type="entry name" value="Beta-barrel_TonB_sf"/>
</dbReference>
<dbReference type="InterPro" id="IPR008969">
    <property type="entry name" value="CarboxyPept-like_regulatory"/>
</dbReference>
<dbReference type="SUPFAM" id="SSF56935">
    <property type="entry name" value="Porins"/>
    <property type="match status" value="1"/>
</dbReference>
<comment type="subcellular location">
    <subcellularLocation>
        <location evidence="1">Cell outer membrane</location>
        <topology evidence="1">Multi-pass membrane protein</topology>
    </subcellularLocation>
</comment>
<keyword evidence="3" id="KW-1134">Transmembrane beta strand</keyword>
<comment type="caution">
    <text evidence="13">The sequence shown here is derived from an EMBL/GenBank/DDBJ whole genome shotgun (WGS) entry which is preliminary data.</text>
</comment>
<sequence>MKQHQPTIIVLGRFLFFLFLVVGSKNVNAQLKIKGTVYANNNNNTLFPISGAKIHWLNDNISTITDSDGDFNIPYSKASKKIVISYTDFRNDTILANRPNLGKIILFPEIALEAVVVEERVNPLQRSLFEVQNVVTVDNREMLKAACCNLSESFETNPAVDVNISDAVTGAKQIQMLGLNSPYLLFTQENMPSIRGASQIYGLSFIPGSWIESIQITKGAGSVLNGYESISGQINSELVKPFTDKNLFLNVYANNYARFELNSRYNTEVTDKLATGLYIHGNLRTAKVDENGDNFLDTPLARQINFMNRWQYTDPENGWVGFFNIQYLKDEKQTGELDFVPKEDKFTTNAWGSEVNTSRLDLSSKIGYVFPDLPYQSFGVQMAYTDHDQNSYYGFNTYDIQQRSIYTNAIFNSIIGSTQHKYKTGISFTYDAFNELVNQQIYDRKDNSVGAFFEYTYNNLDKLSLVAGLRIDNHNRLHTFITPRLHIRYALWDKASIRASAGRGKRNANIFAENQQLFASSRQINIENNNGNTYGLSPETAWNYGISFTQKLYLWNRTMVLSADFYQTRFTDQVVVDWENPREISFYNLNGNSFANSFQFDFTYEIIQNLSVRATYKNYNVKTHYNNGELEKPLQPEHRFFANLNFETVKQPTGKQWRFDATLHWQGAQRLPNTSSNPLPYQLKAFSPSYSVINAQITRVFSNKFELYLGGENINNYTQNNPIVASNDPFGEYFDSTITYAPILSGIYYIGMRFKI</sequence>
<evidence type="ECO:0000259" key="11">
    <source>
        <dbReference type="Pfam" id="PF00593"/>
    </source>
</evidence>
<evidence type="ECO:0000256" key="3">
    <source>
        <dbReference type="ARBA" id="ARBA00022452"/>
    </source>
</evidence>
<evidence type="ECO:0000313" key="14">
    <source>
        <dbReference type="Proteomes" id="UP001153642"/>
    </source>
</evidence>
<proteinExistence type="inferred from homology"/>
<evidence type="ECO:0000256" key="4">
    <source>
        <dbReference type="ARBA" id="ARBA00022692"/>
    </source>
</evidence>
<keyword evidence="8 13" id="KW-0675">Receptor</keyword>
<evidence type="ECO:0000256" key="2">
    <source>
        <dbReference type="ARBA" id="ARBA00022448"/>
    </source>
</evidence>
<dbReference type="RefSeq" id="WP_277900709.1">
    <property type="nucleotide sequence ID" value="NZ_JAPMUA010000005.1"/>
</dbReference>
<evidence type="ECO:0000313" key="13">
    <source>
        <dbReference type="EMBL" id="MDG3587025.1"/>
    </source>
</evidence>
<dbReference type="Gene3D" id="2.60.40.1120">
    <property type="entry name" value="Carboxypeptidase-like, regulatory domain"/>
    <property type="match status" value="1"/>
</dbReference>
<keyword evidence="9" id="KW-0998">Cell outer membrane</keyword>
<protein>
    <submittedName>
        <fullName evidence="13">TonB-dependent receptor</fullName>
    </submittedName>
</protein>
<evidence type="ECO:0000256" key="5">
    <source>
        <dbReference type="ARBA" id="ARBA00022729"/>
    </source>
</evidence>
<dbReference type="PANTHER" id="PTHR30069:SF29">
    <property type="entry name" value="HEMOGLOBIN AND HEMOGLOBIN-HAPTOGLOBIN-BINDING PROTEIN 1-RELATED"/>
    <property type="match status" value="1"/>
</dbReference>
<feature type="domain" description="TonB-dependent receptor plug" evidence="12">
    <location>
        <begin position="132"/>
        <end position="232"/>
    </location>
</feature>
<keyword evidence="14" id="KW-1185">Reference proteome</keyword>
<dbReference type="InterPro" id="IPR037066">
    <property type="entry name" value="Plug_dom_sf"/>
</dbReference>
<keyword evidence="5" id="KW-0732">Signal</keyword>
<dbReference type="Pfam" id="PF07715">
    <property type="entry name" value="Plug"/>
    <property type="match status" value="1"/>
</dbReference>
<evidence type="ECO:0000256" key="8">
    <source>
        <dbReference type="ARBA" id="ARBA00023170"/>
    </source>
</evidence>
<organism evidence="13 14">
    <name type="scientific">Galbibacter pacificus</name>
    <dbReference type="NCBI Taxonomy" id="2996052"/>
    <lineage>
        <taxon>Bacteria</taxon>
        <taxon>Pseudomonadati</taxon>
        <taxon>Bacteroidota</taxon>
        <taxon>Flavobacteriia</taxon>
        <taxon>Flavobacteriales</taxon>
        <taxon>Flavobacteriaceae</taxon>
        <taxon>Galbibacter</taxon>
    </lineage>
</organism>
<evidence type="ECO:0000256" key="1">
    <source>
        <dbReference type="ARBA" id="ARBA00004571"/>
    </source>
</evidence>
<keyword evidence="7 10" id="KW-0472">Membrane</keyword>